<dbReference type="GO" id="GO:0032259">
    <property type="term" value="P:methylation"/>
    <property type="evidence" value="ECO:0007669"/>
    <property type="project" value="UniProtKB-KW"/>
</dbReference>
<comment type="similarity">
    <text evidence="4">Belongs to the N(4)/N(6)-methyltransferase family.</text>
</comment>
<accession>A0ABU7LPL0</accession>
<dbReference type="Proteomes" id="UP001354971">
    <property type="component" value="Unassembled WGS sequence"/>
</dbReference>
<dbReference type="Pfam" id="PF01555">
    <property type="entry name" value="N6_N4_Mtase"/>
    <property type="match status" value="1"/>
</dbReference>
<feature type="domain" description="ParB-like N-terminal" evidence="5">
    <location>
        <begin position="11"/>
        <end position="97"/>
    </location>
</feature>
<evidence type="ECO:0000256" key="1">
    <source>
        <dbReference type="ARBA" id="ARBA00022603"/>
    </source>
</evidence>
<dbReference type="Pfam" id="PF02195">
    <property type="entry name" value="ParB_N"/>
    <property type="match status" value="1"/>
</dbReference>
<comment type="caution">
    <text evidence="6">The sequence shown here is derived from an EMBL/GenBank/DDBJ whole genome shotgun (WGS) entry which is preliminary data.</text>
</comment>
<gene>
    <name evidence="6" type="ORF">V0U79_05660</name>
</gene>
<dbReference type="GO" id="GO:0008168">
    <property type="term" value="F:methyltransferase activity"/>
    <property type="evidence" value="ECO:0007669"/>
    <property type="project" value="UniProtKB-KW"/>
</dbReference>
<dbReference type="PIRSF" id="PIRSF036758">
    <property type="entry name" value="Aden_M_ParB"/>
    <property type="match status" value="1"/>
</dbReference>
<dbReference type="CDD" id="cd16403">
    <property type="entry name" value="ParB_N_like_MT"/>
    <property type="match status" value="1"/>
</dbReference>
<reference evidence="6 7" key="1">
    <citation type="submission" date="2024-01" db="EMBL/GenBank/DDBJ databases">
        <title>Hyphobacterium bacterium isolated from marine sediment.</title>
        <authorList>
            <person name="Zhao S."/>
        </authorList>
    </citation>
    <scope>NUCLEOTIDE SEQUENCE [LARGE SCALE GENOMIC DNA]</scope>
    <source>
        <strain evidence="7">HN65</strain>
    </source>
</reference>
<keyword evidence="1 6" id="KW-0489">Methyltransferase</keyword>
<name>A0ABU7LPL0_9PROT</name>
<keyword evidence="2" id="KW-0808">Transferase</keyword>
<dbReference type="InterPro" id="IPR029063">
    <property type="entry name" value="SAM-dependent_MTases_sf"/>
</dbReference>
<sequence length="444" mass="49028">MAAPANIHRMGLVRIDELEPFQNHARKHDAGKQSALRKSIEKVGLIDPIIIDENNVILSGHLRVQVCKKLGRDEIDAVQVFHLSEAEKRAFVISANRLPERGKWDDGVLKLELAAIMDMAPELEIELTGFEVAEIDFMFAGDEAADSADDVEYIPPPPKQPASRPGDLWKLDDHLVFCGSSLEETSWRTLMGPDQAILCFTDPPYNVPIKGHVSSKDNAEFAMASGEMSKSEFTCFLATGLSHAATFSKEGALHYICMDHRHLRELYAAADPIFSEQLNLIVWNKTNAGMGSFYRSRHELIALFKVGNGPHINNVQLGKYGRNRSNVWTYQGANAFHAGRDKDLADHPTVKPTKMIADAILDASRPNEIIIDGFAGSGSTLLAAEKTGRRARVIELEPAYVDVILKRWSDLTGRSPELVASANDREARWDAARLPAPSQKGGLS</sequence>
<dbReference type="InterPro" id="IPR015840">
    <property type="entry name" value="DNA_MeTrfase_ParB"/>
</dbReference>
<dbReference type="EC" id="2.1.1.-" evidence="4"/>
<dbReference type="SUPFAM" id="SSF53335">
    <property type="entry name" value="S-adenosyl-L-methionine-dependent methyltransferases"/>
    <property type="match status" value="1"/>
</dbReference>
<dbReference type="EMBL" id="JAZDRP010000003">
    <property type="protein sequence ID" value="MEE2525845.1"/>
    <property type="molecule type" value="Genomic_DNA"/>
</dbReference>
<dbReference type="SUPFAM" id="SSF110849">
    <property type="entry name" value="ParB/Sulfiredoxin"/>
    <property type="match status" value="1"/>
</dbReference>
<dbReference type="Gene3D" id="3.90.1530.10">
    <property type="entry name" value="Conserved hypothetical protein from pyrococcus furiosus pfu- 392566-001, ParB domain"/>
    <property type="match status" value="1"/>
</dbReference>
<dbReference type="RefSeq" id="WP_330198508.1">
    <property type="nucleotide sequence ID" value="NZ_JAZDRP010000003.1"/>
</dbReference>
<evidence type="ECO:0000256" key="3">
    <source>
        <dbReference type="ARBA" id="ARBA00047942"/>
    </source>
</evidence>
<dbReference type="InterPro" id="IPR001091">
    <property type="entry name" value="RM_Methyltransferase"/>
</dbReference>
<evidence type="ECO:0000313" key="6">
    <source>
        <dbReference type="EMBL" id="MEE2525845.1"/>
    </source>
</evidence>
<keyword evidence="7" id="KW-1185">Reference proteome</keyword>
<organism evidence="6 7">
    <name type="scientific">Hyphobacterium lacteum</name>
    <dbReference type="NCBI Taxonomy" id="3116575"/>
    <lineage>
        <taxon>Bacteria</taxon>
        <taxon>Pseudomonadati</taxon>
        <taxon>Pseudomonadota</taxon>
        <taxon>Alphaproteobacteria</taxon>
        <taxon>Maricaulales</taxon>
        <taxon>Maricaulaceae</taxon>
        <taxon>Hyphobacterium</taxon>
    </lineage>
</organism>
<protein>
    <recommendedName>
        <fullName evidence="4">Methyltransferase</fullName>
        <ecNumber evidence="4">2.1.1.-</ecNumber>
    </recommendedName>
</protein>
<proteinExistence type="inferred from homology"/>
<evidence type="ECO:0000259" key="5">
    <source>
        <dbReference type="SMART" id="SM00470"/>
    </source>
</evidence>
<dbReference type="InterPro" id="IPR036086">
    <property type="entry name" value="ParB/Sulfiredoxin_sf"/>
</dbReference>
<dbReference type="PRINTS" id="PR00508">
    <property type="entry name" value="S21N4MTFRASE"/>
</dbReference>
<dbReference type="InterPro" id="IPR003115">
    <property type="entry name" value="ParB_N"/>
</dbReference>
<evidence type="ECO:0000313" key="7">
    <source>
        <dbReference type="Proteomes" id="UP001354971"/>
    </source>
</evidence>
<evidence type="ECO:0000256" key="2">
    <source>
        <dbReference type="ARBA" id="ARBA00022679"/>
    </source>
</evidence>
<dbReference type="Gene3D" id="3.40.50.150">
    <property type="entry name" value="Vaccinia Virus protein VP39"/>
    <property type="match status" value="1"/>
</dbReference>
<dbReference type="InterPro" id="IPR002941">
    <property type="entry name" value="DNA_methylase_N4/N6"/>
</dbReference>
<evidence type="ECO:0000256" key="4">
    <source>
        <dbReference type="RuleBase" id="RU362026"/>
    </source>
</evidence>
<comment type="catalytic activity">
    <reaction evidence="3">
        <text>a 2'-deoxyadenosine in DNA + S-adenosyl-L-methionine = an N(6)-methyl-2'-deoxyadenosine in DNA + S-adenosyl-L-homocysteine + H(+)</text>
        <dbReference type="Rhea" id="RHEA:15197"/>
        <dbReference type="Rhea" id="RHEA-COMP:12418"/>
        <dbReference type="Rhea" id="RHEA-COMP:12419"/>
        <dbReference type="ChEBI" id="CHEBI:15378"/>
        <dbReference type="ChEBI" id="CHEBI:57856"/>
        <dbReference type="ChEBI" id="CHEBI:59789"/>
        <dbReference type="ChEBI" id="CHEBI:90615"/>
        <dbReference type="ChEBI" id="CHEBI:90616"/>
        <dbReference type="EC" id="2.1.1.72"/>
    </reaction>
</comment>
<dbReference type="SMART" id="SM00470">
    <property type="entry name" value="ParB"/>
    <property type="match status" value="1"/>
</dbReference>